<dbReference type="Proteomes" id="UP000829998">
    <property type="component" value="Chromosome"/>
</dbReference>
<feature type="region of interest" description="Disordered" evidence="1">
    <location>
        <begin position="21"/>
        <end position="49"/>
    </location>
</feature>
<keyword evidence="3" id="KW-1185">Reference proteome</keyword>
<evidence type="ECO:0000313" key="3">
    <source>
        <dbReference type="Proteomes" id="UP000829998"/>
    </source>
</evidence>
<dbReference type="InterPro" id="IPR026408">
    <property type="entry name" value="GG_sam_targ_CFB"/>
</dbReference>
<dbReference type="RefSeq" id="WP_248729063.1">
    <property type="nucleotide sequence ID" value="NZ_CP096829.1"/>
</dbReference>
<evidence type="ECO:0000313" key="2">
    <source>
        <dbReference type="EMBL" id="UPZ17025.1"/>
    </source>
</evidence>
<protein>
    <submittedName>
        <fullName evidence="2">TIGR04149 family rSAM-modified RiPP</fullName>
    </submittedName>
</protein>
<reference evidence="2 3" key="1">
    <citation type="submission" date="2022-04" db="EMBL/GenBank/DDBJ databases">
        <authorList>
            <person name="Ra J.-S."/>
            <person name="Kim S.-B."/>
        </authorList>
    </citation>
    <scope>NUCLEOTIDE SEQUENCE [LARGE SCALE GENOMIC DNA]</scope>
    <source>
        <strain evidence="2 3">MMS21-Er5</strain>
    </source>
</reference>
<dbReference type="NCBIfam" id="TIGR04149">
    <property type="entry name" value="GG_sam_targ_CFB"/>
    <property type="match status" value="1"/>
</dbReference>
<name>A0ABY4LVB4_9FLAO</name>
<organism evidence="2 3">
    <name type="scientific">Flavobacterium humidisoli</name>
    <dbReference type="NCBI Taxonomy" id="2937442"/>
    <lineage>
        <taxon>Bacteria</taxon>
        <taxon>Pseudomonadati</taxon>
        <taxon>Bacteroidota</taxon>
        <taxon>Flavobacteriia</taxon>
        <taxon>Flavobacteriales</taxon>
        <taxon>Flavobacteriaceae</taxon>
        <taxon>Flavobacterium</taxon>
    </lineage>
</organism>
<sequence length="49" mass="5413">MKNSKLTFKNFQLEAISRKELKTIKGGDDPVIDPNNQNEPKKTGGNGNP</sequence>
<evidence type="ECO:0000256" key="1">
    <source>
        <dbReference type="SAM" id="MobiDB-lite"/>
    </source>
</evidence>
<gene>
    <name evidence="2" type="ORF">M0M44_06675</name>
</gene>
<dbReference type="EMBL" id="CP096829">
    <property type="protein sequence ID" value="UPZ17025.1"/>
    <property type="molecule type" value="Genomic_DNA"/>
</dbReference>
<accession>A0ABY4LVB4</accession>
<proteinExistence type="predicted"/>